<gene>
    <name evidence="9" type="ORF">ACFQGB_16490</name>
</gene>
<protein>
    <submittedName>
        <fullName evidence="9">Ubiquinol-cytochrome c reductase iron-sulfur subunit</fullName>
    </submittedName>
</protein>
<dbReference type="InterPro" id="IPR017941">
    <property type="entry name" value="Rieske_2Fe-2S"/>
</dbReference>
<dbReference type="InterPro" id="IPR014349">
    <property type="entry name" value="Rieske_Fe-S_prot"/>
</dbReference>
<organism evidence="9 10">
    <name type="scientific">Halorubellus litoreus</name>
    <dbReference type="NCBI Taxonomy" id="755308"/>
    <lineage>
        <taxon>Archaea</taxon>
        <taxon>Methanobacteriati</taxon>
        <taxon>Methanobacteriota</taxon>
        <taxon>Stenosarchaea group</taxon>
        <taxon>Halobacteria</taxon>
        <taxon>Halobacteriales</taxon>
        <taxon>Halorubellaceae</taxon>
        <taxon>Halorubellus</taxon>
    </lineage>
</organism>
<evidence type="ECO:0000256" key="6">
    <source>
        <dbReference type="ARBA" id="ARBA00034078"/>
    </source>
</evidence>
<dbReference type="InterPro" id="IPR005805">
    <property type="entry name" value="Rieske_Fe-S_prot_C"/>
</dbReference>
<dbReference type="Proteomes" id="UP001596395">
    <property type="component" value="Unassembled WGS sequence"/>
</dbReference>
<dbReference type="InterPro" id="IPR036922">
    <property type="entry name" value="Rieske_2Fe-2S_sf"/>
</dbReference>
<evidence type="ECO:0000256" key="5">
    <source>
        <dbReference type="ARBA" id="ARBA00023157"/>
    </source>
</evidence>
<accession>A0ABD5VFZ2</accession>
<reference evidence="9 10" key="1">
    <citation type="journal article" date="2019" name="Int. J. Syst. Evol. Microbiol.">
        <title>The Global Catalogue of Microorganisms (GCM) 10K type strain sequencing project: providing services to taxonomists for standard genome sequencing and annotation.</title>
        <authorList>
            <consortium name="The Broad Institute Genomics Platform"/>
            <consortium name="The Broad Institute Genome Sequencing Center for Infectious Disease"/>
            <person name="Wu L."/>
            <person name="Ma J."/>
        </authorList>
    </citation>
    <scope>NUCLEOTIDE SEQUENCE [LARGE SCALE GENOMIC DNA]</scope>
    <source>
        <strain evidence="9 10">GX26</strain>
    </source>
</reference>
<dbReference type="Pfam" id="PF00355">
    <property type="entry name" value="Rieske"/>
    <property type="match status" value="1"/>
</dbReference>
<keyword evidence="5" id="KW-1015">Disulfide bond</keyword>
<proteinExistence type="predicted"/>
<keyword evidence="10" id="KW-1185">Reference proteome</keyword>
<comment type="caution">
    <text evidence="9">The sequence shown here is derived from an EMBL/GenBank/DDBJ whole genome shotgun (WGS) entry which is preliminary data.</text>
</comment>
<dbReference type="GO" id="GO:0046872">
    <property type="term" value="F:metal ion binding"/>
    <property type="evidence" value="ECO:0007669"/>
    <property type="project" value="UniProtKB-KW"/>
</dbReference>
<comment type="cofactor">
    <cofactor evidence="6">
        <name>[2Fe-2S] cluster</name>
        <dbReference type="ChEBI" id="CHEBI:190135"/>
    </cofactor>
</comment>
<evidence type="ECO:0000256" key="1">
    <source>
        <dbReference type="ARBA" id="ARBA00022714"/>
    </source>
</evidence>
<keyword evidence="2" id="KW-0479">Metal-binding</keyword>
<dbReference type="SUPFAM" id="SSF50022">
    <property type="entry name" value="ISP domain"/>
    <property type="match status" value="1"/>
</dbReference>
<keyword evidence="4" id="KW-0411">Iron-sulfur</keyword>
<evidence type="ECO:0000259" key="8">
    <source>
        <dbReference type="PROSITE" id="PS51296"/>
    </source>
</evidence>
<evidence type="ECO:0000256" key="3">
    <source>
        <dbReference type="ARBA" id="ARBA00023004"/>
    </source>
</evidence>
<dbReference type="CDD" id="cd03467">
    <property type="entry name" value="Rieske"/>
    <property type="match status" value="1"/>
</dbReference>
<evidence type="ECO:0000256" key="7">
    <source>
        <dbReference type="SAM" id="MobiDB-lite"/>
    </source>
</evidence>
<evidence type="ECO:0000256" key="4">
    <source>
        <dbReference type="ARBA" id="ARBA00023014"/>
    </source>
</evidence>
<dbReference type="PRINTS" id="PR00162">
    <property type="entry name" value="RIESKE"/>
</dbReference>
<evidence type="ECO:0000256" key="2">
    <source>
        <dbReference type="ARBA" id="ARBA00022723"/>
    </source>
</evidence>
<name>A0ABD5VFZ2_9EURY</name>
<dbReference type="PANTHER" id="PTHR10134">
    <property type="entry name" value="CYTOCHROME B-C1 COMPLEX SUBUNIT RIESKE, MITOCHONDRIAL"/>
    <property type="match status" value="1"/>
</dbReference>
<feature type="domain" description="Rieske" evidence="8">
    <location>
        <begin position="134"/>
        <end position="236"/>
    </location>
</feature>
<dbReference type="AlphaFoldDB" id="A0ABD5VFZ2"/>
<feature type="compositionally biased region" description="Basic and acidic residues" evidence="7">
    <location>
        <begin position="1"/>
        <end position="18"/>
    </location>
</feature>
<evidence type="ECO:0000313" key="9">
    <source>
        <dbReference type="EMBL" id="MFC6954464.1"/>
    </source>
</evidence>
<sequence>MTEDNHADAPEPTREHLLDQSYPRPDGEDADGSAFASSEGGDCDACPHGDGSSIQPSIYQRFWQDARAELRRRDYAKVLATVGGFTALGSLVAPVSGLTQVFDRKYEGPVYSDGIALVDADGNRIEEGRLKPGEQLTVFPEARPGIEDAPTILVRFEEDVYGGDVKGEYTVGGYAAFSKVCTHAGCMVADRDGDVLVCPCHSGRFDPTTGASVVGGPPPRGLPQLPITVSSDGYLVATGDFDAPVGAGGG</sequence>
<dbReference type="EMBL" id="JBHSXN010000003">
    <property type="protein sequence ID" value="MFC6954464.1"/>
    <property type="molecule type" value="Genomic_DNA"/>
</dbReference>
<keyword evidence="1" id="KW-0001">2Fe-2S</keyword>
<evidence type="ECO:0000313" key="10">
    <source>
        <dbReference type="Proteomes" id="UP001596395"/>
    </source>
</evidence>
<keyword evidence="3" id="KW-0408">Iron</keyword>
<dbReference type="Gene3D" id="2.102.10.10">
    <property type="entry name" value="Rieske [2Fe-2S] iron-sulphur domain"/>
    <property type="match status" value="1"/>
</dbReference>
<feature type="region of interest" description="Disordered" evidence="7">
    <location>
        <begin position="1"/>
        <end position="50"/>
    </location>
</feature>
<dbReference type="GO" id="GO:0051537">
    <property type="term" value="F:2 iron, 2 sulfur cluster binding"/>
    <property type="evidence" value="ECO:0007669"/>
    <property type="project" value="UniProtKB-KW"/>
</dbReference>
<dbReference type="PROSITE" id="PS51296">
    <property type="entry name" value="RIESKE"/>
    <property type="match status" value="1"/>
</dbReference>
<dbReference type="RefSeq" id="WP_336351412.1">
    <property type="nucleotide sequence ID" value="NZ_JAZAQL010000003.1"/>
</dbReference>